<dbReference type="RefSeq" id="WP_145275729.1">
    <property type="nucleotide sequence ID" value="NZ_CP036272.1"/>
</dbReference>
<gene>
    <name evidence="2" type="ORF">SV7mr_41060</name>
</gene>
<accession>A0A517SZJ3</accession>
<proteinExistence type="predicted"/>
<evidence type="ECO:0000256" key="1">
    <source>
        <dbReference type="SAM" id="SignalP"/>
    </source>
</evidence>
<keyword evidence="1" id="KW-0732">Signal</keyword>
<reference evidence="2 3" key="1">
    <citation type="submission" date="2019-02" db="EMBL/GenBank/DDBJ databases">
        <title>Deep-cultivation of Planctomycetes and their phenomic and genomic characterization uncovers novel biology.</title>
        <authorList>
            <person name="Wiegand S."/>
            <person name="Jogler M."/>
            <person name="Boedeker C."/>
            <person name="Pinto D."/>
            <person name="Vollmers J."/>
            <person name="Rivas-Marin E."/>
            <person name="Kohn T."/>
            <person name="Peeters S.H."/>
            <person name="Heuer A."/>
            <person name="Rast P."/>
            <person name="Oberbeckmann S."/>
            <person name="Bunk B."/>
            <person name="Jeske O."/>
            <person name="Meyerdierks A."/>
            <person name="Storesund J.E."/>
            <person name="Kallscheuer N."/>
            <person name="Luecker S."/>
            <person name="Lage O.M."/>
            <person name="Pohl T."/>
            <person name="Merkel B.J."/>
            <person name="Hornburger P."/>
            <person name="Mueller R.-W."/>
            <person name="Bruemmer F."/>
            <person name="Labrenz M."/>
            <person name="Spormann A.M."/>
            <person name="Op den Camp H."/>
            <person name="Overmann J."/>
            <person name="Amann R."/>
            <person name="Jetten M.S.M."/>
            <person name="Mascher T."/>
            <person name="Medema M.H."/>
            <person name="Devos D.P."/>
            <person name="Kaster A.-K."/>
            <person name="Ovreas L."/>
            <person name="Rohde M."/>
            <person name="Galperin M.Y."/>
            <person name="Jogler C."/>
        </authorList>
    </citation>
    <scope>NUCLEOTIDE SEQUENCE [LARGE SCALE GENOMIC DNA]</scope>
    <source>
        <strain evidence="2 3">SV_7m_r</strain>
    </source>
</reference>
<dbReference type="Proteomes" id="UP000315003">
    <property type="component" value="Chromosome"/>
</dbReference>
<dbReference type="OrthoDB" id="232833at2"/>
<evidence type="ECO:0000313" key="3">
    <source>
        <dbReference type="Proteomes" id="UP000315003"/>
    </source>
</evidence>
<evidence type="ECO:0000313" key="2">
    <source>
        <dbReference type="EMBL" id="QDT61569.1"/>
    </source>
</evidence>
<dbReference type="AlphaFoldDB" id="A0A517SZJ3"/>
<feature type="signal peptide" evidence="1">
    <location>
        <begin position="1"/>
        <end position="33"/>
    </location>
</feature>
<sequence precursor="true">MLEGQNSRKNLRFHFAFWLSAAFSLLCPFPAKLTVNADGLLTMTLEDEETGQPVTSRIELYRHLPQITARAQKRLSKNATKPIPIRQTIPAGIGTVLDERVELELPPGDYHYKLIRGPEYRWLTGGFTMEKTSLDEHHKTLPRMVDMYKQGWVSGDCFVTPSPNSLPLRMASEDLHVAAVTQDVPAKPIPKRGQDRPLTYAPSWIRHDVTYAQGLSYYGLNEPTAESLQIDPKSLDGLPFLIAAANANLEQPVKIAIENPFSWQLPVWLASGKVDGYFLLGDWLRLDRQVLTIKEGPVPDYFAIREATQVGRYGEQIYRHLLDCGLRLVPLAGGGDQSANLPVGYNRLYVTRAVDDGYDESLQQPTVSTTSEQWWANLWQGHSVATNGPMLQPLISGKVPGHTFKGSAGQTLRLQPELNLSVRDQVDYLEVIHNNQVHYSARLDEFAKAGGKIPPIEASESGWVIIRVMTLHDQHYRAAVTAPWWIEIDGKRRVSKTSVEFFQAWQAGYETHLQKTQADQLAQYAPFIQASRKFWQTKLAQAVE</sequence>
<dbReference type="EMBL" id="CP036272">
    <property type="protein sequence ID" value="QDT61569.1"/>
    <property type="molecule type" value="Genomic_DNA"/>
</dbReference>
<feature type="chain" id="PRO_5021726019" evidence="1">
    <location>
        <begin position="34"/>
        <end position="544"/>
    </location>
</feature>
<organism evidence="2 3">
    <name type="scientific">Stieleria bergensis</name>
    <dbReference type="NCBI Taxonomy" id="2528025"/>
    <lineage>
        <taxon>Bacteria</taxon>
        <taxon>Pseudomonadati</taxon>
        <taxon>Planctomycetota</taxon>
        <taxon>Planctomycetia</taxon>
        <taxon>Pirellulales</taxon>
        <taxon>Pirellulaceae</taxon>
        <taxon>Stieleria</taxon>
    </lineage>
</organism>
<name>A0A517SZJ3_9BACT</name>
<protein>
    <submittedName>
        <fullName evidence="2">Uncharacterized protein</fullName>
    </submittedName>
</protein>
<keyword evidence="3" id="KW-1185">Reference proteome</keyword>